<keyword evidence="3" id="KW-1185">Reference proteome</keyword>
<organism evidence="2 3">
    <name type="scientific">Rhododendron griersonianum</name>
    <dbReference type="NCBI Taxonomy" id="479676"/>
    <lineage>
        <taxon>Eukaryota</taxon>
        <taxon>Viridiplantae</taxon>
        <taxon>Streptophyta</taxon>
        <taxon>Embryophyta</taxon>
        <taxon>Tracheophyta</taxon>
        <taxon>Spermatophyta</taxon>
        <taxon>Magnoliopsida</taxon>
        <taxon>eudicotyledons</taxon>
        <taxon>Gunneridae</taxon>
        <taxon>Pentapetalae</taxon>
        <taxon>asterids</taxon>
        <taxon>Ericales</taxon>
        <taxon>Ericaceae</taxon>
        <taxon>Ericoideae</taxon>
        <taxon>Rhodoreae</taxon>
        <taxon>Rhododendron</taxon>
    </lineage>
</organism>
<dbReference type="InterPro" id="IPR055411">
    <property type="entry name" value="LRR_FXL15/At3g58940/PEG3-like"/>
</dbReference>
<dbReference type="Pfam" id="PF08387">
    <property type="entry name" value="FBD"/>
    <property type="match status" value="1"/>
</dbReference>
<dbReference type="InterPro" id="IPR006566">
    <property type="entry name" value="FBD"/>
</dbReference>
<accession>A0AAV6K222</accession>
<evidence type="ECO:0000313" key="2">
    <source>
        <dbReference type="EMBL" id="KAG5546422.1"/>
    </source>
</evidence>
<comment type="caution">
    <text evidence="2">The sequence shown here is derived from an EMBL/GenBank/DDBJ whole genome shotgun (WGS) entry which is preliminary data.</text>
</comment>
<dbReference type="SUPFAM" id="SSF52047">
    <property type="entry name" value="RNI-like"/>
    <property type="match status" value="1"/>
</dbReference>
<evidence type="ECO:0000313" key="3">
    <source>
        <dbReference type="Proteomes" id="UP000823749"/>
    </source>
</evidence>
<evidence type="ECO:0000259" key="1">
    <source>
        <dbReference type="SMART" id="SM00579"/>
    </source>
</evidence>
<dbReference type="SMART" id="SM00579">
    <property type="entry name" value="FBD"/>
    <property type="match status" value="1"/>
</dbReference>
<feature type="domain" description="FBD" evidence="1">
    <location>
        <begin position="240"/>
        <end position="305"/>
    </location>
</feature>
<protein>
    <recommendedName>
        <fullName evidence="1">FBD domain-containing protein</fullName>
    </recommendedName>
</protein>
<name>A0AAV6K222_9ERIC</name>
<dbReference type="InterPro" id="IPR050232">
    <property type="entry name" value="FBL13/AtMIF1-like"/>
</dbReference>
<dbReference type="Pfam" id="PF24758">
    <property type="entry name" value="LRR_At5g56370"/>
    <property type="match status" value="1"/>
</dbReference>
<dbReference type="Proteomes" id="UP000823749">
    <property type="component" value="Chromosome 6"/>
</dbReference>
<dbReference type="AlphaFoldDB" id="A0AAV6K222"/>
<dbReference type="InterPro" id="IPR032675">
    <property type="entry name" value="LRR_dom_sf"/>
</dbReference>
<gene>
    <name evidence="2" type="ORF">RHGRI_018561</name>
</gene>
<dbReference type="PANTHER" id="PTHR31900:SF34">
    <property type="entry name" value="EMB|CAB62440.1-RELATED"/>
    <property type="match status" value="1"/>
</dbReference>
<dbReference type="Gene3D" id="3.80.10.10">
    <property type="entry name" value="Ribonuclease Inhibitor"/>
    <property type="match status" value="1"/>
</dbReference>
<proteinExistence type="predicted"/>
<reference evidence="2 3" key="1">
    <citation type="submission" date="2020-08" db="EMBL/GenBank/DDBJ databases">
        <title>Plant Genome Project.</title>
        <authorList>
            <person name="Zhang R.-G."/>
        </authorList>
    </citation>
    <scope>NUCLEOTIDE SEQUENCE [LARGE SCALE GENOMIC DNA]</scope>
    <source>
        <strain evidence="2">WSP0</strain>
        <tissue evidence="2">Leaf</tissue>
    </source>
</reference>
<sequence>MLFICKTLVDLRLKGNISLKVPASVWLPSLKILEIKEVIYENGDSAHNLINGCPALEDLHIHRFYFDKQKVLNISVPTLKRLVLFRQGDDGHLLSSDDDGESQHKLIVDTPKLEYLDITDCDADEFSLENLSSLLDARINVGLCFSGPVSSSNLLKLLHGIANVKFLRFSSTNYDDYVLPTMNPLHNLTYLGLQDAIDGWNVDLLNVFLEYSPNLKVLVLEGNRIMRSYRLWSPPPRVPSCLLLNLKEIEYLNFGGEKHEFEVIEYLLESAEVLKNMTISCQHSDSWRLLARFPRASKICELNLR</sequence>
<dbReference type="EMBL" id="JACTNZ010000006">
    <property type="protein sequence ID" value="KAG5546422.1"/>
    <property type="molecule type" value="Genomic_DNA"/>
</dbReference>
<dbReference type="PANTHER" id="PTHR31900">
    <property type="entry name" value="F-BOX/RNI SUPERFAMILY PROTEIN-RELATED"/>
    <property type="match status" value="1"/>
</dbReference>